<evidence type="ECO:0000256" key="3">
    <source>
        <dbReference type="ARBA" id="ARBA00022833"/>
    </source>
</evidence>
<dbReference type="InterPro" id="IPR018289">
    <property type="entry name" value="MULE_transposase_dom"/>
</dbReference>
<evidence type="ECO:0000259" key="6">
    <source>
        <dbReference type="Pfam" id="PF10551"/>
    </source>
</evidence>
<evidence type="ECO:0000259" key="5">
    <source>
        <dbReference type="Pfam" id="PF04500"/>
    </source>
</evidence>
<keyword evidence="3" id="KW-0862">Zinc</keyword>
<dbReference type="Gene3D" id="2.20.25.240">
    <property type="match status" value="1"/>
</dbReference>
<dbReference type="Proteomes" id="UP000663836">
    <property type="component" value="Unassembled WGS sequence"/>
</dbReference>
<keyword evidence="1" id="KW-0479">Metal-binding</keyword>
<evidence type="ECO:0000256" key="2">
    <source>
        <dbReference type="ARBA" id="ARBA00022771"/>
    </source>
</evidence>
<dbReference type="Pfam" id="PF04500">
    <property type="entry name" value="FLYWCH"/>
    <property type="match status" value="1"/>
</dbReference>
<name>A0A819VJY9_9BILA</name>
<proteinExistence type="predicted"/>
<reference evidence="7" key="1">
    <citation type="submission" date="2021-02" db="EMBL/GenBank/DDBJ databases">
        <authorList>
            <person name="Nowell W R."/>
        </authorList>
    </citation>
    <scope>NUCLEOTIDE SEQUENCE</scope>
</reference>
<evidence type="ECO:0008006" key="9">
    <source>
        <dbReference type="Google" id="ProtNLM"/>
    </source>
</evidence>
<organism evidence="7 8">
    <name type="scientific">Rotaria sordida</name>
    <dbReference type="NCBI Taxonomy" id="392033"/>
    <lineage>
        <taxon>Eukaryota</taxon>
        <taxon>Metazoa</taxon>
        <taxon>Spiralia</taxon>
        <taxon>Gnathifera</taxon>
        <taxon>Rotifera</taxon>
        <taxon>Eurotatoria</taxon>
        <taxon>Bdelloidea</taxon>
        <taxon>Philodinida</taxon>
        <taxon>Philodinidae</taxon>
        <taxon>Rotaria</taxon>
    </lineage>
</organism>
<feature type="compositionally biased region" description="Low complexity" evidence="4">
    <location>
        <begin position="301"/>
        <end position="318"/>
    </location>
</feature>
<feature type="domain" description="FLYWCH-type" evidence="5">
    <location>
        <begin position="413"/>
        <end position="475"/>
    </location>
</feature>
<comment type="caution">
    <text evidence="7">The sequence shown here is derived from an EMBL/GenBank/DDBJ whole genome shotgun (WGS) entry which is preliminary data.</text>
</comment>
<dbReference type="InterPro" id="IPR007588">
    <property type="entry name" value="Znf_FLYWCH"/>
</dbReference>
<feature type="compositionally biased region" description="Low complexity" evidence="4">
    <location>
        <begin position="173"/>
        <end position="188"/>
    </location>
</feature>
<sequence length="801" mass="89691">MFTNNNTLSSTRLPTLQSSNVLPTSLPHVLPSSQDQTSPIFYTPSSSSSFYYAAPTFQQQDQYQNPYQIPPQALSSEEWDLILSFRRMKTLNILPSFQPSCSLVYQYPGSTALYQGASSSNQTGHQMQSFVCYATGATLAANSYHNTSSHIHSYTMSKTASQQMLDVQEIPCTTTPSSITSTTADSSSPLSTPTVPASLPYTTIDPSSAGSPTAVPLSPFDTTADSSSPSFTATVSPRSSYTTADPSSSYTTADPPSSYTTVDPPSSYTTADPSLPSVSTQEASAQTHQSSQVQLHYQNNSPISPSHPRSPRSSSSSSVDTISPVQQRQQKQHQQDLANSCLPASSEQYQSFNHTTLTTYQYDLVVKQPTIQLLDPTKPYKIGDTIKVGGRILKSDTTSMKYWSEDDLIITGTTAGGHILNMAGYSYLLKNYGKNFTTWECERRRNHQCSTIVVRSSDPTAKHFRIFSIQGEHIHESAPDNVNIRKFKQHVRDRCRQELSSPRIIYEDELMKGKYSEEMLALLPTYYNMQAQLYRIRQDHLPTSPTDPNFVLHLGFTSTDKGGRFLLYDSMAVQAPYTSGSSKVGRLLIYSSDLQLTILSKSKRIGSDGTFDTAACISQQNYIIMAEFEEKHAVPIAFCLCEKKNYETYKLIIQVLKTAIDNLKLDFKPVYWMSDYEKALTKAIKEELPTTELLGCAFHYSKAIYRNIQVKGLQDTYQNDEVICQILRQIMALAFIPSDQIRIVYYGVIKPQLSNVPAKPTSLRYNLRDFFKYFESQWLKRINEFCVFDRSTRTNNELEGA</sequence>
<evidence type="ECO:0000256" key="1">
    <source>
        <dbReference type="ARBA" id="ARBA00022723"/>
    </source>
</evidence>
<feature type="compositionally biased region" description="Polar residues" evidence="4">
    <location>
        <begin position="189"/>
        <end position="211"/>
    </location>
</feature>
<accession>A0A819VJY9</accession>
<evidence type="ECO:0000313" key="8">
    <source>
        <dbReference type="Proteomes" id="UP000663836"/>
    </source>
</evidence>
<feature type="region of interest" description="Disordered" evidence="4">
    <location>
        <begin position="173"/>
        <end position="338"/>
    </location>
</feature>
<dbReference type="Pfam" id="PF10551">
    <property type="entry name" value="MULE"/>
    <property type="match status" value="1"/>
</dbReference>
<gene>
    <name evidence="7" type="ORF">JBS370_LOCUS32151</name>
</gene>
<evidence type="ECO:0000256" key="4">
    <source>
        <dbReference type="SAM" id="MobiDB-lite"/>
    </source>
</evidence>
<feature type="compositionally biased region" description="Polar residues" evidence="4">
    <location>
        <begin position="220"/>
        <end position="300"/>
    </location>
</feature>
<dbReference type="EMBL" id="CAJOBD010008328">
    <property type="protein sequence ID" value="CAF4109999.1"/>
    <property type="molecule type" value="Genomic_DNA"/>
</dbReference>
<dbReference type="AlphaFoldDB" id="A0A819VJY9"/>
<evidence type="ECO:0000313" key="7">
    <source>
        <dbReference type="EMBL" id="CAF4109999.1"/>
    </source>
</evidence>
<feature type="domain" description="MULE transposase" evidence="6">
    <location>
        <begin position="607"/>
        <end position="702"/>
    </location>
</feature>
<keyword evidence="2" id="KW-0863">Zinc-finger</keyword>
<protein>
    <recommendedName>
        <fullName evidence="9">MULE transposase domain-containing protein</fullName>
    </recommendedName>
</protein>
<dbReference type="GO" id="GO:0008270">
    <property type="term" value="F:zinc ion binding"/>
    <property type="evidence" value="ECO:0007669"/>
    <property type="project" value="UniProtKB-KW"/>
</dbReference>